<dbReference type="Pfam" id="PF22740">
    <property type="entry name" value="PapZ_C"/>
    <property type="match status" value="1"/>
</dbReference>
<dbReference type="NCBIfam" id="NF003828">
    <property type="entry name" value="PRK05416.1"/>
    <property type="match status" value="1"/>
</dbReference>
<dbReference type="InterPro" id="IPR053930">
    <property type="entry name" value="RapZ-like_N"/>
</dbReference>
<name>A0A1G5JCL7_9BACT</name>
<dbReference type="PANTHER" id="PTHR30448">
    <property type="entry name" value="RNASE ADAPTER PROTEIN RAPZ"/>
    <property type="match status" value="1"/>
</dbReference>
<evidence type="ECO:0000256" key="1">
    <source>
        <dbReference type="ARBA" id="ARBA00022741"/>
    </source>
</evidence>
<dbReference type="OrthoDB" id="9784461at2"/>
<keyword evidence="1 4" id="KW-0547">Nucleotide-binding</keyword>
<dbReference type="Pfam" id="PF03668">
    <property type="entry name" value="RapZ-like_N"/>
    <property type="match status" value="1"/>
</dbReference>
<evidence type="ECO:0000256" key="4">
    <source>
        <dbReference type="HAMAP-Rule" id="MF_00636"/>
    </source>
</evidence>
<evidence type="ECO:0000256" key="2">
    <source>
        <dbReference type="ARBA" id="ARBA00022840"/>
    </source>
</evidence>
<dbReference type="HAMAP" id="MF_00636">
    <property type="entry name" value="RapZ_like"/>
    <property type="match status" value="1"/>
</dbReference>
<reference evidence="7 8" key="1">
    <citation type="submission" date="2016-10" db="EMBL/GenBank/DDBJ databases">
        <authorList>
            <person name="de Groot N.N."/>
        </authorList>
    </citation>
    <scope>NUCLEOTIDE SEQUENCE [LARGE SCALE GENOMIC DNA]</scope>
    <source>
        <strain evidence="7 8">AA1</strain>
    </source>
</reference>
<evidence type="ECO:0000313" key="7">
    <source>
        <dbReference type="EMBL" id="SCY86072.1"/>
    </source>
</evidence>
<dbReference type="STRING" id="419481.SAMN05216233_12842"/>
<dbReference type="Gene3D" id="3.40.50.300">
    <property type="entry name" value="P-loop containing nucleotide triphosphate hydrolases"/>
    <property type="match status" value="1"/>
</dbReference>
<feature type="binding site" evidence="4">
    <location>
        <begin position="62"/>
        <end position="65"/>
    </location>
    <ligand>
        <name>GTP</name>
        <dbReference type="ChEBI" id="CHEBI:37565"/>
    </ligand>
</feature>
<keyword evidence="8" id="KW-1185">Reference proteome</keyword>
<feature type="domain" description="RapZ-like N-terminal" evidence="5">
    <location>
        <begin position="5"/>
        <end position="157"/>
    </location>
</feature>
<proteinExistence type="inferred from homology"/>
<feature type="domain" description="RapZ C-terminal" evidence="6">
    <location>
        <begin position="168"/>
        <end position="287"/>
    </location>
</feature>
<dbReference type="InterPro" id="IPR005337">
    <property type="entry name" value="RapZ-like"/>
</dbReference>
<dbReference type="SUPFAM" id="SSF52540">
    <property type="entry name" value="P-loop containing nucleoside triphosphate hydrolases"/>
    <property type="match status" value="1"/>
</dbReference>
<evidence type="ECO:0000259" key="5">
    <source>
        <dbReference type="Pfam" id="PF03668"/>
    </source>
</evidence>
<dbReference type="PANTHER" id="PTHR30448:SF0">
    <property type="entry name" value="RNASE ADAPTER PROTEIN RAPZ"/>
    <property type="match status" value="1"/>
</dbReference>
<organism evidence="7 8">
    <name type="scientific">Desulfoluna spongiiphila</name>
    <dbReference type="NCBI Taxonomy" id="419481"/>
    <lineage>
        <taxon>Bacteria</taxon>
        <taxon>Pseudomonadati</taxon>
        <taxon>Thermodesulfobacteriota</taxon>
        <taxon>Desulfobacteria</taxon>
        <taxon>Desulfobacterales</taxon>
        <taxon>Desulfolunaceae</taxon>
        <taxon>Desulfoluna</taxon>
    </lineage>
</organism>
<dbReference type="Proteomes" id="UP000198870">
    <property type="component" value="Unassembled WGS sequence"/>
</dbReference>
<dbReference type="RefSeq" id="WP_092215284.1">
    <property type="nucleotide sequence ID" value="NZ_FMUX01000028.1"/>
</dbReference>
<dbReference type="AlphaFoldDB" id="A0A1G5JCL7"/>
<keyword evidence="3 4" id="KW-0342">GTP-binding</keyword>
<dbReference type="PIRSF" id="PIRSF005052">
    <property type="entry name" value="P-loopkin"/>
    <property type="match status" value="1"/>
</dbReference>
<dbReference type="GO" id="GO:0005524">
    <property type="term" value="F:ATP binding"/>
    <property type="evidence" value="ECO:0007669"/>
    <property type="project" value="UniProtKB-UniRule"/>
</dbReference>
<dbReference type="EMBL" id="FMUX01000028">
    <property type="protein sequence ID" value="SCY86072.1"/>
    <property type="molecule type" value="Genomic_DNA"/>
</dbReference>
<evidence type="ECO:0000259" key="6">
    <source>
        <dbReference type="Pfam" id="PF22740"/>
    </source>
</evidence>
<dbReference type="InterPro" id="IPR027417">
    <property type="entry name" value="P-loop_NTPase"/>
</dbReference>
<feature type="binding site" evidence="4">
    <location>
        <begin position="11"/>
        <end position="18"/>
    </location>
    <ligand>
        <name>ATP</name>
        <dbReference type="ChEBI" id="CHEBI:30616"/>
    </ligand>
</feature>
<gene>
    <name evidence="7" type="ORF">SAMN05216233_12842</name>
</gene>
<dbReference type="InterPro" id="IPR053931">
    <property type="entry name" value="RapZ_C"/>
</dbReference>
<dbReference type="GO" id="GO:0005525">
    <property type="term" value="F:GTP binding"/>
    <property type="evidence" value="ECO:0007669"/>
    <property type="project" value="UniProtKB-UniRule"/>
</dbReference>
<evidence type="ECO:0000256" key="3">
    <source>
        <dbReference type="ARBA" id="ARBA00023134"/>
    </source>
</evidence>
<sequence>MNIFNIFIITGQAGSGKSTALAAFEDAGYYCVDNLPVTLLPKFMEIPIAKETHYRGIAFGMDLRERTFLKSYRSVFDELKQAGHKLKVIFLEADVTTLTRRFSQTRRTHPLAVGDKGVMDAINQEREELLALRNEDAARIINTSSLTVHELKKVISELAADSHHRTPLKISVVSFGFKYGVPQDADLMVDVRFLENPYFIPELKPHSGLAPDVRDFVLNGEGTRTFLLKYTDLLDFLIPMYQKEGKHYLTLGVGCTGGRHRSVAVATEIHNHLKRRYSDIRLLHRDIGREE</sequence>
<accession>A0A1G5JCL7</accession>
<evidence type="ECO:0000313" key="8">
    <source>
        <dbReference type="Proteomes" id="UP000198870"/>
    </source>
</evidence>
<protein>
    <submittedName>
        <fullName evidence="7">UPF0042 nucleotide-binding protein</fullName>
    </submittedName>
</protein>
<keyword evidence="2 4" id="KW-0067">ATP-binding</keyword>